<accession>A0A9J6A514</accession>
<name>A0A9J6A514_SOLCO</name>
<dbReference type="Proteomes" id="UP000824120">
    <property type="component" value="Chromosome 2"/>
</dbReference>
<gene>
    <name evidence="1" type="ORF">H5410_004859</name>
</gene>
<reference evidence="1 2" key="1">
    <citation type="submission" date="2020-09" db="EMBL/GenBank/DDBJ databases">
        <title>De no assembly of potato wild relative species, Solanum commersonii.</title>
        <authorList>
            <person name="Cho K."/>
        </authorList>
    </citation>
    <scope>NUCLEOTIDE SEQUENCE [LARGE SCALE GENOMIC DNA]</scope>
    <source>
        <strain evidence="1">LZ3.2</strain>
        <tissue evidence="1">Leaf</tissue>
    </source>
</reference>
<protein>
    <submittedName>
        <fullName evidence="1">Uncharacterized protein</fullName>
    </submittedName>
</protein>
<dbReference type="AlphaFoldDB" id="A0A9J6A514"/>
<organism evidence="1 2">
    <name type="scientific">Solanum commersonii</name>
    <name type="common">Commerson's wild potato</name>
    <name type="synonym">Commerson's nightshade</name>
    <dbReference type="NCBI Taxonomy" id="4109"/>
    <lineage>
        <taxon>Eukaryota</taxon>
        <taxon>Viridiplantae</taxon>
        <taxon>Streptophyta</taxon>
        <taxon>Embryophyta</taxon>
        <taxon>Tracheophyta</taxon>
        <taxon>Spermatophyta</taxon>
        <taxon>Magnoliopsida</taxon>
        <taxon>eudicotyledons</taxon>
        <taxon>Gunneridae</taxon>
        <taxon>Pentapetalae</taxon>
        <taxon>asterids</taxon>
        <taxon>lamiids</taxon>
        <taxon>Solanales</taxon>
        <taxon>Solanaceae</taxon>
        <taxon>Solanoideae</taxon>
        <taxon>Solaneae</taxon>
        <taxon>Solanum</taxon>
    </lineage>
</organism>
<proteinExistence type="predicted"/>
<sequence length="93" mass="10254">MSPNCGLIKTPNLTFSCPQANSSSAAQKRSLEQCYARFNHECTQQDSIYCDSPLAKNFMLTILASNAISSSTKVLKFPHTKNDSIFIHNGLII</sequence>
<comment type="caution">
    <text evidence="1">The sequence shown here is derived from an EMBL/GenBank/DDBJ whole genome shotgun (WGS) entry which is preliminary data.</text>
</comment>
<evidence type="ECO:0000313" key="2">
    <source>
        <dbReference type="Proteomes" id="UP000824120"/>
    </source>
</evidence>
<dbReference type="EMBL" id="JACXVP010000002">
    <property type="protein sequence ID" value="KAG5619641.1"/>
    <property type="molecule type" value="Genomic_DNA"/>
</dbReference>
<evidence type="ECO:0000313" key="1">
    <source>
        <dbReference type="EMBL" id="KAG5619641.1"/>
    </source>
</evidence>
<keyword evidence="2" id="KW-1185">Reference proteome</keyword>